<sequence length="28" mass="2847">VSAVRYAGVLAHASDTWYVAAPVGGTVE</sequence>
<protein>
    <submittedName>
        <fullName evidence="1">Uncharacterized protein</fullName>
    </submittedName>
</protein>
<evidence type="ECO:0000313" key="1">
    <source>
        <dbReference type="EMBL" id="SUZ73263.1"/>
    </source>
</evidence>
<gene>
    <name evidence="1" type="ORF">METZ01_LOCUS26117</name>
</gene>
<dbReference type="AlphaFoldDB" id="A0A381Q6M7"/>
<organism evidence="1">
    <name type="scientific">marine metagenome</name>
    <dbReference type="NCBI Taxonomy" id="408172"/>
    <lineage>
        <taxon>unclassified sequences</taxon>
        <taxon>metagenomes</taxon>
        <taxon>ecological metagenomes</taxon>
    </lineage>
</organism>
<proteinExistence type="predicted"/>
<reference evidence="1" key="1">
    <citation type="submission" date="2018-05" db="EMBL/GenBank/DDBJ databases">
        <authorList>
            <person name="Lanie J.A."/>
            <person name="Ng W.-L."/>
            <person name="Kazmierczak K.M."/>
            <person name="Andrzejewski T.M."/>
            <person name="Davidsen T.M."/>
            <person name="Wayne K.J."/>
            <person name="Tettelin H."/>
            <person name="Glass J.I."/>
            <person name="Rusch D."/>
            <person name="Podicherti R."/>
            <person name="Tsui H.-C.T."/>
            <person name="Winkler M.E."/>
        </authorList>
    </citation>
    <scope>NUCLEOTIDE SEQUENCE</scope>
</reference>
<dbReference type="EMBL" id="UINC01001172">
    <property type="protein sequence ID" value="SUZ73263.1"/>
    <property type="molecule type" value="Genomic_DNA"/>
</dbReference>
<feature type="non-terminal residue" evidence="1">
    <location>
        <position position="1"/>
    </location>
</feature>
<accession>A0A381Q6M7</accession>
<name>A0A381Q6M7_9ZZZZ</name>